<dbReference type="Pfam" id="PF01739">
    <property type="entry name" value="CheR"/>
    <property type="match status" value="1"/>
</dbReference>
<dbReference type="SUPFAM" id="SSF47757">
    <property type="entry name" value="Chemotaxis receptor methyltransferase CheR, N-terminal domain"/>
    <property type="match status" value="1"/>
</dbReference>
<accession>A0A5B9M558</accession>
<evidence type="ECO:0000259" key="11">
    <source>
        <dbReference type="PROSITE" id="PS50113"/>
    </source>
</evidence>
<dbReference type="GO" id="GO:0008984">
    <property type="term" value="F:protein-glutamate methylesterase activity"/>
    <property type="evidence" value="ECO:0007669"/>
    <property type="project" value="InterPro"/>
</dbReference>
<dbReference type="InterPro" id="IPR000673">
    <property type="entry name" value="Sig_transdc_resp-reg_Me-estase"/>
</dbReference>
<dbReference type="EMBL" id="CP036264">
    <property type="protein sequence ID" value="QEF96241.1"/>
    <property type="molecule type" value="Genomic_DNA"/>
</dbReference>
<dbReference type="InterPro" id="IPR000780">
    <property type="entry name" value="CheR_MeTrfase"/>
</dbReference>
<dbReference type="Pfam" id="PF13596">
    <property type="entry name" value="PAS_10"/>
    <property type="match status" value="1"/>
</dbReference>
<keyword evidence="3" id="KW-0597">Phosphoprotein</keyword>
<dbReference type="SUPFAM" id="SSF47384">
    <property type="entry name" value="Homodimeric domain of signal transducing histidine kinase"/>
    <property type="match status" value="1"/>
</dbReference>
<evidence type="ECO:0000313" key="15">
    <source>
        <dbReference type="Proteomes" id="UP000321353"/>
    </source>
</evidence>
<dbReference type="GO" id="GO:0008983">
    <property type="term" value="F:protein-glutamate O-methyltransferase activity"/>
    <property type="evidence" value="ECO:0007669"/>
    <property type="project" value="UniProtKB-EC"/>
</dbReference>
<dbReference type="EC" id="2.7.13.3" evidence="14"/>
<feature type="domain" description="Histidine kinase" evidence="10">
    <location>
        <begin position="866"/>
        <end position="1078"/>
    </location>
</feature>
<dbReference type="SUPFAM" id="SSF55785">
    <property type="entry name" value="PYP-like sensor domain (PAS domain)"/>
    <property type="match status" value="1"/>
</dbReference>
<dbReference type="Proteomes" id="UP000321353">
    <property type="component" value="Chromosome"/>
</dbReference>
<evidence type="ECO:0000259" key="13">
    <source>
        <dbReference type="PROSITE" id="PS50123"/>
    </source>
</evidence>
<keyword evidence="4" id="KW-0489">Methyltransferase</keyword>
<dbReference type="Pfam" id="PF01339">
    <property type="entry name" value="CheB_methylest"/>
    <property type="match status" value="1"/>
</dbReference>
<comment type="catalytic activity">
    <reaction evidence="1">
        <text>ATP + protein L-histidine = ADP + protein N-phospho-L-histidine.</text>
        <dbReference type="EC" id="2.7.13.3"/>
    </reaction>
</comment>
<dbReference type="GO" id="GO:0006935">
    <property type="term" value="P:chemotaxis"/>
    <property type="evidence" value="ECO:0007669"/>
    <property type="project" value="UniProtKB-UniRule"/>
</dbReference>
<dbReference type="KEGG" id="smam:Mal15_02680"/>
<dbReference type="PROSITE" id="PS50109">
    <property type="entry name" value="HIS_KIN"/>
    <property type="match status" value="1"/>
</dbReference>
<organism evidence="14 15">
    <name type="scientific">Stieleria maiorica</name>
    <dbReference type="NCBI Taxonomy" id="2795974"/>
    <lineage>
        <taxon>Bacteria</taxon>
        <taxon>Pseudomonadati</taxon>
        <taxon>Planctomycetota</taxon>
        <taxon>Planctomycetia</taxon>
        <taxon>Pirellulales</taxon>
        <taxon>Pirellulaceae</taxon>
        <taxon>Stieleria</taxon>
    </lineage>
</organism>
<evidence type="ECO:0000256" key="3">
    <source>
        <dbReference type="ARBA" id="ARBA00022553"/>
    </source>
</evidence>
<feature type="active site" evidence="8">
    <location>
        <position position="53"/>
    </location>
</feature>
<dbReference type="InterPro" id="IPR003594">
    <property type="entry name" value="HATPase_dom"/>
</dbReference>
<dbReference type="CDD" id="cd16434">
    <property type="entry name" value="CheB-CheR_fusion"/>
    <property type="match status" value="1"/>
</dbReference>
<dbReference type="Gene3D" id="1.10.287.130">
    <property type="match status" value="1"/>
</dbReference>
<keyword evidence="7" id="KW-0418">Kinase</keyword>
<evidence type="ECO:0000256" key="2">
    <source>
        <dbReference type="ARBA" id="ARBA00001541"/>
    </source>
</evidence>
<dbReference type="GO" id="GO:0032259">
    <property type="term" value="P:methylation"/>
    <property type="evidence" value="ECO:0007669"/>
    <property type="project" value="UniProtKB-KW"/>
</dbReference>
<dbReference type="InterPro" id="IPR005467">
    <property type="entry name" value="His_kinase_dom"/>
</dbReference>
<sequence length="1091" mass="122335">MDTNEPQSPPKTTNNFDFYVVGIGASAGGLEALEHFFDNVPAESGMAFVVVQHLSPDFKSLMDELLARHTSIPIFRVEDATRVKPNAIYLIPPKKNMTLSGGKLMLTEQDASGGLNLPIDVFFRSLAQNAGERAIAVVLSGTGSDGSRGVRDVHDAGGLVVVQDIDTAGFDGMPRSAIATGIADVVTSAREMGGLISSYANDPQQFTKQVHEQERIALPGTELQVIFRLFRKRFGIDFTLYRANTINRRIERRMKMTRCVNLADYVQILESDVNELDALYRDLLVEVTQFFRDPRAFERLRADVIPPIVSAAKEPHDEIRVWVPGCATGEEAYSIAILLDDCLADAKKRCPVKVFATDVHSNSLEIAAAGIYSSEALSNVPSELRARYFTRHGNTYQVSRELRKTVIFAPHDITKDPPFTKIDLLSCRNVLIYLESEVQKRVLALFHFGMKVGGVMVLGPSETVAELSREFDTLDQHWRIFRKLRDVRLPESKTMPLSPALTSIIREKPRFGGIARIEDGLESSVTDDLLERYVPPSLLVNEHYELMHSFGDARRILTQPKGVPTLEVLKMVEGELRMALSAALHRATREKERVVIQGIRQDEDGQRRTMQIAVEPYNKRNHSLYLVCIEEIKEPDTPREPAAEVFDASDQAAQRIVDLERELEFTKESLQSAVEELESSNEELQSTNEELVASNEELQSTNEELHSVNEELYTVNAEHQHKIEELMQLTSDMDNLLLSTEIGTIFLDTQLRIRKFTPAITAAFNIMEQDIGRPIDQFAYNLDNSELLHDAHRVLDSDAAFERKVSARDGTSYLQRIQPYRSSNGETSGVVITFTDISSVVHAELERKQRTHFEKISGDLQDFAYSVSHDLKAPIRQVYEFSRSLHESLTSKIPEASAEELQMLTRGAERLNELLNCLLEYSRVNTRGASPKPTDLGELVDELTDRLAEQLQHSDAIISRGILPLLAVDPAQFRALFEHLIDNAIKFSESPPRIEINAEADGDDVVISVSDNGIGIKPHHIDEIFVVFRRFVTRRDIPGNGLGLALCKRIVERHRGTIWVESEPGQGSTFFIRLPDVEEVINNATNKSSSG</sequence>
<dbReference type="PRINTS" id="PR00996">
    <property type="entry name" value="CHERMTFRASE"/>
</dbReference>
<protein>
    <submittedName>
        <fullName evidence="14">Phytochrome-like protein cph1</fullName>
        <ecNumber evidence="14">2.7.13.3</ecNumber>
    </submittedName>
</protein>
<dbReference type="InterPro" id="IPR003661">
    <property type="entry name" value="HisK_dim/P_dom"/>
</dbReference>
<reference evidence="14 15" key="1">
    <citation type="submission" date="2019-02" db="EMBL/GenBank/DDBJ databases">
        <title>Planctomycetal bacteria perform biofilm scaping via a novel small molecule.</title>
        <authorList>
            <person name="Jeske O."/>
            <person name="Boedeker C."/>
            <person name="Wiegand S."/>
            <person name="Breitling P."/>
            <person name="Kallscheuer N."/>
            <person name="Jogler M."/>
            <person name="Rohde M."/>
            <person name="Petersen J."/>
            <person name="Medema M.H."/>
            <person name="Surup F."/>
            <person name="Jogler C."/>
        </authorList>
    </citation>
    <scope>NUCLEOTIDE SEQUENCE [LARGE SCALE GENOMIC DNA]</scope>
    <source>
        <strain evidence="14 15">Mal15</strain>
    </source>
</reference>
<dbReference type="AlphaFoldDB" id="A0A5B9M558"/>
<dbReference type="InterPro" id="IPR022642">
    <property type="entry name" value="CheR_C"/>
</dbReference>
<feature type="active site" evidence="8">
    <location>
        <position position="26"/>
    </location>
</feature>
<dbReference type="GO" id="GO:0000156">
    <property type="term" value="F:phosphorelay response regulator activity"/>
    <property type="evidence" value="ECO:0007669"/>
    <property type="project" value="InterPro"/>
</dbReference>
<dbReference type="Gene3D" id="3.40.50.150">
    <property type="entry name" value="Vaccinia Virus protein VP39"/>
    <property type="match status" value="1"/>
</dbReference>
<dbReference type="FunFam" id="3.30.565.10:FF:000006">
    <property type="entry name" value="Sensor histidine kinase WalK"/>
    <property type="match status" value="1"/>
</dbReference>
<dbReference type="Gene3D" id="3.30.565.10">
    <property type="entry name" value="Histidine kinase-like ATPase, C-terminal domain"/>
    <property type="match status" value="1"/>
</dbReference>
<dbReference type="SUPFAM" id="SSF53335">
    <property type="entry name" value="S-adenosyl-L-methionine-dependent methyltransferases"/>
    <property type="match status" value="1"/>
</dbReference>
<gene>
    <name evidence="14" type="primary">cph1_2</name>
    <name evidence="14" type="ORF">Mal15_02680</name>
</gene>
<keyword evidence="8" id="KW-0145">Chemotaxis</keyword>
<name>A0A5B9M558_9BACT</name>
<feature type="domain" description="PAC" evidence="11">
    <location>
        <begin position="799"/>
        <end position="849"/>
    </location>
</feature>
<keyword evidence="9" id="KW-0175">Coiled coil</keyword>
<proteinExistence type="predicted"/>
<dbReference type="SUPFAM" id="SSF52738">
    <property type="entry name" value="Methylesterase CheB, C-terminal domain"/>
    <property type="match status" value="1"/>
</dbReference>
<keyword evidence="15" id="KW-1185">Reference proteome</keyword>
<evidence type="ECO:0000256" key="1">
    <source>
        <dbReference type="ARBA" id="ARBA00000085"/>
    </source>
</evidence>
<dbReference type="Pfam" id="PF03705">
    <property type="entry name" value="CheR_N"/>
    <property type="match status" value="1"/>
</dbReference>
<evidence type="ECO:0000256" key="4">
    <source>
        <dbReference type="ARBA" id="ARBA00022603"/>
    </source>
</evidence>
<keyword evidence="6" id="KW-0949">S-adenosyl-L-methionine</keyword>
<dbReference type="PANTHER" id="PTHR24422">
    <property type="entry name" value="CHEMOTAXIS PROTEIN METHYLTRANSFERASE"/>
    <property type="match status" value="1"/>
</dbReference>
<keyword evidence="5 14" id="KW-0808">Transferase</keyword>
<dbReference type="GO" id="GO:0005737">
    <property type="term" value="C:cytoplasm"/>
    <property type="evidence" value="ECO:0007669"/>
    <property type="project" value="InterPro"/>
</dbReference>
<keyword evidence="8" id="KW-0378">Hydrolase</keyword>
<dbReference type="PROSITE" id="PS50123">
    <property type="entry name" value="CHER"/>
    <property type="match status" value="1"/>
</dbReference>
<evidence type="ECO:0000256" key="7">
    <source>
        <dbReference type="ARBA" id="ARBA00022777"/>
    </source>
</evidence>
<dbReference type="PROSITE" id="PS50113">
    <property type="entry name" value="PAC"/>
    <property type="match status" value="1"/>
</dbReference>
<feature type="domain" description="CheB-type methylesterase" evidence="12">
    <location>
        <begin position="10"/>
        <end position="203"/>
    </location>
</feature>
<dbReference type="PROSITE" id="PS50122">
    <property type="entry name" value="CHEB"/>
    <property type="match status" value="1"/>
</dbReference>
<evidence type="ECO:0000259" key="12">
    <source>
        <dbReference type="PROSITE" id="PS50122"/>
    </source>
</evidence>
<dbReference type="SMART" id="SM00138">
    <property type="entry name" value="MeTrc"/>
    <property type="match status" value="1"/>
</dbReference>
<dbReference type="InterPro" id="IPR035909">
    <property type="entry name" value="CheB_C"/>
</dbReference>
<dbReference type="GO" id="GO:0000155">
    <property type="term" value="F:phosphorelay sensor kinase activity"/>
    <property type="evidence" value="ECO:0007669"/>
    <property type="project" value="InterPro"/>
</dbReference>
<evidence type="ECO:0000256" key="5">
    <source>
        <dbReference type="ARBA" id="ARBA00022679"/>
    </source>
</evidence>
<dbReference type="InterPro" id="IPR036804">
    <property type="entry name" value="CheR_N_sf"/>
</dbReference>
<dbReference type="InterPro" id="IPR035965">
    <property type="entry name" value="PAS-like_dom_sf"/>
</dbReference>
<dbReference type="InterPro" id="IPR000700">
    <property type="entry name" value="PAS-assoc_C"/>
</dbReference>
<feature type="active site" evidence="8">
    <location>
        <position position="145"/>
    </location>
</feature>
<dbReference type="InterPro" id="IPR029063">
    <property type="entry name" value="SAM-dependent_MTases_sf"/>
</dbReference>
<dbReference type="SMART" id="SM00387">
    <property type="entry name" value="HATPase_c"/>
    <property type="match status" value="1"/>
</dbReference>
<dbReference type="Pfam" id="PF02518">
    <property type="entry name" value="HATPase_c"/>
    <property type="match status" value="1"/>
</dbReference>
<dbReference type="SMART" id="SM00388">
    <property type="entry name" value="HisKA"/>
    <property type="match status" value="1"/>
</dbReference>
<evidence type="ECO:0000259" key="10">
    <source>
        <dbReference type="PROSITE" id="PS50109"/>
    </source>
</evidence>
<feature type="domain" description="CheR-type methyltransferase" evidence="13">
    <location>
        <begin position="211"/>
        <end position="484"/>
    </location>
</feature>
<dbReference type="PANTHER" id="PTHR24422:SF27">
    <property type="entry name" value="PROTEIN-GLUTAMATE O-METHYLTRANSFERASE"/>
    <property type="match status" value="1"/>
</dbReference>
<comment type="catalytic activity">
    <reaction evidence="2">
        <text>L-glutamyl-[protein] + S-adenosyl-L-methionine = [protein]-L-glutamate 5-O-methyl ester + S-adenosyl-L-homocysteine</text>
        <dbReference type="Rhea" id="RHEA:24452"/>
        <dbReference type="Rhea" id="RHEA-COMP:10208"/>
        <dbReference type="Rhea" id="RHEA-COMP:10311"/>
        <dbReference type="ChEBI" id="CHEBI:29973"/>
        <dbReference type="ChEBI" id="CHEBI:57856"/>
        <dbReference type="ChEBI" id="CHEBI:59789"/>
        <dbReference type="ChEBI" id="CHEBI:82795"/>
        <dbReference type="EC" id="2.1.1.80"/>
    </reaction>
</comment>
<dbReference type="SUPFAM" id="SSF55874">
    <property type="entry name" value="ATPase domain of HSP90 chaperone/DNA topoisomerase II/histidine kinase"/>
    <property type="match status" value="1"/>
</dbReference>
<dbReference type="InterPro" id="IPR022641">
    <property type="entry name" value="CheR_N"/>
</dbReference>
<dbReference type="Gene3D" id="3.40.50.180">
    <property type="entry name" value="Methylesterase CheB, C-terminal domain"/>
    <property type="match status" value="1"/>
</dbReference>
<evidence type="ECO:0000256" key="8">
    <source>
        <dbReference type="PROSITE-ProRule" id="PRU00050"/>
    </source>
</evidence>
<dbReference type="InterPro" id="IPR036097">
    <property type="entry name" value="HisK_dim/P_sf"/>
</dbReference>
<evidence type="ECO:0000256" key="6">
    <source>
        <dbReference type="ARBA" id="ARBA00022691"/>
    </source>
</evidence>
<dbReference type="InterPro" id="IPR036890">
    <property type="entry name" value="HATPase_C_sf"/>
</dbReference>
<feature type="coiled-coil region" evidence="9">
    <location>
        <begin position="649"/>
        <end position="711"/>
    </location>
</feature>
<dbReference type="Gene3D" id="1.10.155.10">
    <property type="entry name" value="Chemotaxis receptor methyltransferase CheR, N-terminal domain"/>
    <property type="match status" value="1"/>
</dbReference>
<evidence type="ECO:0000313" key="14">
    <source>
        <dbReference type="EMBL" id="QEF96241.1"/>
    </source>
</evidence>
<dbReference type="Gene3D" id="3.30.450.20">
    <property type="entry name" value="PAS domain"/>
    <property type="match status" value="1"/>
</dbReference>
<dbReference type="InterPro" id="IPR050903">
    <property type="entry name" value="Bact_Chemotaxis_MeTrfase"/>
</dbReference>
<evidence type="ECO:0000256" key="9">
    <source>
        <dbReference type="SAM" id="Coils"/>
    </source>
</evidence>
<dbReference type="RefSeq" id="WP_167546568.1">
    <property type="nucleotide sequence ID" value="NZ_CP036264.1"/>
</dbReference>